<gene>
    <name evidence="2" type="ORF">SIL20_05360</name>
</gene>
<dbReference type="Gene3D" id="2.60.40.2520">
    <property type="entry name" value="CFA/I fimbrial subunit E, adhesin domain"/>
    <property type="match status" value="1"/>
</dbReference>
<dbReference type="InterPro" id="IPR043037">
    <property type="entry name" value="CfaE_adhesin"/>
</dbReference>
<feature type="chain" id="PRO_5042478051" evidence="1">
    <location>
        <begin position="28"/>
        <end position="376"/>
    </location>
</feature>
<comment type="caution">
    <text evidence="2">The sequence shown here is derived from an EMBL/GenBank/DDBJ whole genome shotgun (WGS) entry which is preliminary data.</text>
</comment>
<feature type="signal peptide" evidence="1">
    <location>
        <begin position="1"/>
        <end position="27"/>
    </location>
</feature>
<dbReference type="RefSeq" id="WP_319627522.1">
    <property type="nucleotide sequence ID" value="NZ_JAWXRB010000036.1"/>
</dbReference>
<dbReference type="EMBL" id="JAWXRC010000020">
    <property type="protein sequence ID" value="MDX6030938.1"/>
    <property type="molecule type" value="Genomic_DNA"/>
</dbReference>
<name>A0AAJ2VWJ9_9ENTR</name>
<dbReference type="Gene3D" id="2.60.40.2040">
    <property type="entry name" value="CFA/I fimbrial subunit E, pilin domain"/>
    <property type="match status" value="1"/>
</dbReference>
<dbReference type="Proteomes" id="UP001282336">
    <property type="component" value="Unassembled WGS sequence"/>
</dbReference>
<sequence length="376" mass="41304">MQNFIRTFLICLIMSMLLLLACPKVKADILAPSNQDISITSEFVKGGAAGTLYIWNQQQGGYDTSNAARWGLNYWVCTSDESAEFGKCSTVSQGYSTYEPIALEFTEKRSGIKTVLNLKGIRTANWVPGSDCGSTGDPKRMNIEAQNSCGGQKTSGTLLMLYAEASELNKIPVGGVWTATLKIIESNSNESERYNWTAKITLNVTDFGNQQIYLPAFGTAEPHVDLNLRPLPGTSDNQTMLSGTASLDMCLYDGYNSNSSEFIISPKDNYAGLPGREFGRFSVYHNGKTDDANRIDYQLQILDLTSRKFVELDNWQNYVATNIAQAPLRSVHLPGIPQAVVCVPTALRFVTPGFTLTSKTAGRYTGTLHLKLTTEM</sequence>
<protein>
    <submittedName>
        <fullName evidence="2">CfaE/CblD family pilus tip adhesin</fullName>
    </submittedName>
</protein>
<evidence type="ECO:0000256" key="1">
    <source>
        <dbReference type="SAM" id="SignalP"/>
    </source>
</evidence>
<dbReference type="Pfam" id="PF07434">
    <property type="entry name" value="CblD"/>
    <property type="match status" value="1"/>
</dbReference>
<keyword evidence="1" id="KW-0732">Signal</keyword>
<reference evidence="2" key="1">
    <citation type="submission" date="2023-11" db="EMBL/GenBank/DDBJ databases">
        <title>Scandinavium wanjuensis sp. nov., isolated from lettuce South Korea.</title>
        <authorList>
            <person name="Park J."/>
            <person name="Park S."/>
            <person name="Oh K.K."/>
            <person name="Cho G.S."/>
            <person name="Franz C.M.A.P."/>
        </authorList>
    </citation>
    <scope>NUCLEOTIDE SEQUENCE</scope>
    <source>
        <strain evidence="2">V105_12</strain>
    </source>
</reference>
<dbReference type="AlphaFoldDB" id="A0AAJ2VWJ9"/>
<organism evidence="2 3">
    <name type="scientific">Scandinavium lactucae</name>
    <dbReference type="NCBI Taxonomy" id="3095028"/>
    <lineage>
        <taxon>Bacteria</taxon>
        <taxon>Pseudomonadati</taxon>
        <taxon>Pseudomonadota</taxon>
        <taxon>Gammaproteobacteria</taxon>
        <taxon>Enterobacterales</taxon>
        <taxon>Enterobacteriaceae</taxon>
        <taxon>Scandinavium</taxon>
    </lineage>
</organism>
<accession>A0AAJ2VWJ9</accession>
<proteinExistence type="predicted"/>
<dbReference type="InterPro" id="IPR010888">
    <property type="entry name" value="CblD"/>
</dbReference>
<evidence type="ECO:0000313" key="3">
    <source>
        <dbReference type="Proteomes" id="UP001282336"/>
    </source>
</evidence>
<evidence type="ECO:0000313" key="2">
    <source>
        <dbReference type="EMBL" id="MDX6030938.1"/>
    </source>
</evidence>
<dbReference type="PROSITE" id="PS51257">
    <property type="entry name" value="PROKAR_LIPOPROTEIN"/>
    <property type="match status" value="1"/>
</dbReference>